<dbReference type="Proteomes" id="UP000199708">
    <property type="component" value="Unassembled WGS sequence"/>
</dbReference>
<dbReference type="RefSeq" id="WP_090290234.1">
    <property type="nucleotide sequence ID" value="NZ_FNCK01000008.1"/>
</dbReference>
<proteinExistence type="predicted"/>
<dbReference type="AlphaFoldDB" id="A0A1G7U5S3"/>
<organism evidence="2 3">
    <name type="scientific">Facklamia miroungae</name>
    <dbReference type="NCBI Taxonomy" id="120956"/>
    <lineage>
        <taxon>Bacteria</taxon>
        <taxon>Bacillati</taxon>
        <taxon>Bacillota</taxon>
        <taxon>Bacilli</taxon>
        <taxon>Lactobacillales</taxon>
        <taxon>Aerococcaceae</taxon>
        <taxon>Facklamia</taxon>
    </lineage>
</organism>
<keyword evidence="1" id="KW-0472">Membrane</keyword>
<keyword evidence="1" id="KW-0812">Transmembrane</keyword>
<evidence type="ECO:0000313" key="2">
    <source>
        <dbReference type="EMBL" id="SDG42916.1"/>
    </source>
</evidence>
<feature type="transmembrane region" description="Helical" evidence="1">
    <location>
        <begin position="128"/>
        <end position="149"/>
    </location>
</feature>
<dbReference type="OrthoDB" id="2139692at2"/>
<feature type="transmembrane region" description="Helical" evidence="1">
    <location>
        <begin position="70"/>
        <end position="87"/>
    </location>
</feature>
<name>A0A1G7U5S3_9LACT</name>
<evidence type="ECO:0000256" key="1">
    <source>
        <dbReference type="SAM" id="Phobius"/>
    </source>
</evidence>
<protein>
    <submittedName>
        <fullName evidence="2">Phosphatidylserine synthase</fullName>
    </submittedName>
</protein>
<feature type="transmembrane region" description="Helical" evidence="1">
    <location>
        <begin position="93"/>
        <end position="112"/>
    </location>
</feature>
<dbReference type="EMBL" id="FNCK01000008">
    <property type="protein sequence ID" value="SDG42916.1"/>
    <property type="molecule type" value="Genomic_DNA"/>
</dbReference>
<feature type="transmembrane region" description="Helical" evidence="1">
    <location>
        <begin position="12"/>
        <end position="30"/>
    </location>
</feature>
<keyword evidence="3" id="KW-1185">Reference proteome</keyword>
<gene>
    <name evidence="2" type="ORF">SAMN05421791_10875</name>
</gene>
<feature type="transmembrane region" description="Helical" evidence="1">
    <location>
        <begin position="187"/>
        <end position="206"/>
    </location>
</feature>
<accession>A0A1G7U5S3</accession>
<reference evidence="2 3" key="1">
    <citation type="submission" date="2016-10" db="EMBL/GenBank/DDBJ databases">
        <authorList>
            <person name="de Groot N.N."/>
        </authorList>
    </citation>
    <scope>NUCLEOTIDE SEQUENCE [LARGE SCALE GENOMIC DNA]</scope>
    <source>
        <strain evidence="2 3">ATCC BAA-466</strain>
    </source>
</reference>
<keyword evidence="1" id="KW-1133">Transmembrane helix</keyword>
<evidence type="ECO:0000313" key="3">
    <source>
        <dbReference type="Proteomes" id="UP000199708"/>
    </source>
</evidence>
<sequence length="207" mass="23050">MLGDLHQSNLVILVQLVFSIVGLGFAYIGAVEYGLISMMIAAILNEYSVDISEQFDQTDAQLAFSTEFEVLADFLSFGMIPVGLLLTTTRGGILGIVTIAIYLTAVSIRLAHFNRPLEFQTYQMDDDLFYLGLPLISVAVIFPILYLLSYILAPSIFSVLVIIIMLGLAVGYVIAKPIPRLKKEWMTYLIFGVIFMILMYILLGIFK</sequence>
<feature type="transmembrane region" description="Helical" evidence="1">
    <location>
        <begin position="155"/>
        <end position="175"/>
    </location>
</feature>
<dbReference type="STRING" id="120956.SAMN05421791_10875"/>